<dbReference type="Gene3D" id="3.40.50.150">
    <property type="entry name" value="Vaccinia Virus protein VP39"/>
    <property type="match status" value="1"/>
</dbReference>
<dbReference type="STRING" id="307972.A0A2G8LH31"/>
<protein>
    <recommendedName>
        <fullName evidence="1">Methyltransferase domain-containing protein</fullName>
    </recommendedName>
</protein>
<evidence type="ECO:0000313" key="2">
    <source>
        <dbReference type="EMBL" id="PIK59568.1"/>
    </source>
</evidence>
<dbReference type="EMBL" id="MRZV01000079">
    <property type="protein sequence ID" value="PIK59568.1"/>
    <property type="molecule type" value="Genomic_DNA"/>
</dbReference>
<proteinExistence type="predicted"/>
<dbReference type="OrthoDB" id="10250730at2759"/>
<reference evidence="2 3" key="1">
    <citation type="journal article" date="2017" name="PLoS Biol.">
        <title>The sea cucumber genome provides insights into morphological evolution and visceral regeneration.</title>
        <authorList>
            <person name="Zhang X."/>
            <person name="Sun L."/>
            <person name="Yuan J."/>
            <person name="Sun Y."/>
            <person name="Gao Y."/>
            <person name="Zhang L."/>
            <person name="Li S."/>
            <person name="Dai H."/>
            <person name="Hamel J.F."/>
            <person name="Liu C."/>
            <person name="Yu Y."/>
            <person name="Liu S."/>
            <person name="Lin W."/>
            <person name="Guo K."/>
            <person name="Jin S."/>
            <person name="Xu P."/>
            <person name="Storey K.B."/>
            <person name="Huan P."/>
            <person name="Zhang T."/>
            <person name="Zhou Y."/>
            <person name="Zhang J."/>
            <person name="Lin C."/>
            <person name="Li X."/>
            <person name="Xing L."/>
            <person name="Huo D."/>
            <person name="Sun M."/>
            <person name="Wang L."/>
            <person name="Mercier A."/>
            <person name="Li F."/>
            <person name="Yang H."/>
            <person name="Xiang J."/>
        </authorList>
    </citation>
    <scope>NUCLEOTIDE SEQUENCE [LARGE SCALE GENOMIC DNA]</scope>
    <source>
        <strain evidence="2">Shaxun</strain>
        <tissue evidence="2">Muscle</tissue>
    </source>
</reference>
<name>A0A2G8LH31_STIJA</name>
<accession>A0A2G8LH31</accession>
<dbReference type="AlphaFoldDB" id="A0A2G8LH31"/>
<dbReference type="SUPFAM" id="SSF53335">
    <property type="entry name" value="S-adenosyl-L-methionine-dependent methyltransferases"/>
    <property type="match status" value="1"/>
</dbReference>
<feature type="domain" description="Methyltransferase" evidence="1">
    <location>
        <begin position="28"/>
        <end position="72"/>
    </location>
</feature>
<organism evidence="2 3">
    <name type="scientific">Stichopus japonicus</name>
    <name type="common">Sea cucumber</name>
    <dbReference type="NCBI Taxonomy" id="307972"/>
    <lineage>
        <taxon>Eukaryota</taxon>
        <taxon>Metazoa</taxon>
        <taxon>Echinodermata</taxon>
        <taxon>Eleutherozoa</taxon>
        <taxon>Echinozoa</taxon>
        <taxon>Holothuroidea</taxon>
        <taxon>Aspidochirotacea</taxon>
        <taxon>Aspidochirotida</taxon>
        <taxon>Stichopodidae</taxon>
        <taxon>Apostichopus</taxon>
    </lineage>
</organism>
<dbReference type="InterPro" id="IPR041698">
    <property type="entry name" value="Methyltransf_25"/>
</dbReference>
<dbReference type="InterPro" id="IPR029063">
    <property type="entry name" value="SAM-dependent_MTases_sf"/>
</dbReference>
<evidence type="ECO:0000259" key="1">
    <source>
        <dbReference type="Pfam" id="PF13649"/>
    </source>
</evidence>
<dbReference type="Proteomes" id="UP000230750">
    <property type="component" value="Unassembled WGS sequence"/>
</dbReference>
<comment type="caution">
    <text evidence="2">The sequence shown here is derived from an EMBL/GenBank/DDBJ whole genome shotgun (WGS) entry which is preliminary data.</text>
</comment>
<evidence type="ECO:0000313" key="3">
    <source>
        <dbReference type="Proteomes" id="UP000230750"/>
    </source>
</evidence>
<sequence length="81" mass="8804">MKFMLKIKNQGMEIAAVANSNIEPNDVVLELGFGPGLGLKDAAEKVKNGEGKVYGIDFSPAMMAEAHESVRSRRWLPAKSN</sequence>
<gene>
    <name evidence="2" type="ORF">BSL78_03486</name>
</gene>
<dbReference type="Pfam" id="PF13649">
    <property type="entry name" value="Methyltransf_25"/>
    <property type="match status" value="1"/>
</dbReference>
<keyword evidence="3" id="KW-1185">Reference proteome</keyword>